<evidence type="ECO:0000256" key="1">
    <source>
        <dbReference type="ARBA" id="ARBA00001933"/>
    </source>
</evidence>
<comment type="caution">
    <text evidence="8">The sequence shown here is derived from an EMBL/GenBank/DDBJ whole genome shotgun (WGS) entry which is preliminary data.</text>
</comment>
<evidence type="ECO:0000256" key="5">
    <source>
        <dbReference type="ARBA" id="ARBA00022898"/>
    </source>
</evidence>
<dbReference type="Gene3D" id="3.40.640.10">
    <property type="entry name" value="Type I PLP-dependent aspartate aminotransferase-like (Major domain)"/>
    <property type="match status" value="1"/>
</dbReference>
<dbReference type="EMBL" id="MDDC01000005">
    <property type="protein sequence ID" value="OIQ60401.1"/>
    <property type="molecule type" value="Genomic_DNA"/>
</dbReference>
<gene>
    <name evidence="8" type="primary">patA_2</name>
    <name evidence="8" type="ORF">MOTE_08070</name>
</gene>
<dbReference type="InterPro" id="IPR015422">
    <property type="entry name" value="PyrdxlP-dep_Trfase_small"/>
</dbReference>
<dbReference type="InterPro" id="IPR004838">
    <property type="entry name" value="NHTrfase_class1_PyrdxlP-BS"/>
</dbReference>
<dbReference type="AlphaFoldDB" id="A0A1J5NML8"/>
<dbReference type="InterPro" id="IPR015424">
    <property type="entry name" value="PyrdxlP-dep_Trfase"/>
</dbReference>
<evidence type="ECO:0000313" key="8">
    <source>
        <dbReference type="EMBL" id="OIQ60401.1"/>
    </source>
</evidence>
<dbReference type="SUPFAM" id="SSF53383">
    <property type="entry name" value="PLP-dependent transferases"/>
    <property type="match status" value="1"/>
</dbReference>
<evidence type="ECO:0000256" key="4">
    <source>
        <dbReference type="ARBA" id="ARBA00022679"/>
    </source>
</evidence>
<dbReference type="PANTHER" id="PTHR46383">
    <property type="entry name" value="ASPARTATE AMINOTRANSFERASE"/>
    <property type="match status" value="1"/>
</dbReference>
<dbReference type="OrthoDB" id="9803354at2"/>
<comment type="similarity">
    <text evidence="2 6">Belongs to the class-I pyridoxal-phosphate-dependent aminotransferase family.</text>
</comment>
<dbReference type="InterPro" id="IPR004839">
    <property type="entry name" value="Aminotransferase_I/II_large"/>
</dbReference>
<dbReference type="GO" id="GO:0008483">
    <property type="term" value="F:transaminase activity"/>
    <property type="evidence" value="ECO:0007669"/>
    <property type="project" value="UniProtKB-KW"/>
</dbReference>
<dbReference type="FunFam" id="3.40.640.10:FF:000033">
    <property type="entry name" value="Aspartate aminotransferase"/>
    <property type="match status" value="1"/>
</dbReference>
<keyword evidence="4 6" id="KW-0808">Transferase</keyword>
<evidence type="ECO:0000259" key="7">
    <source>
        <dbReference type="Pfam" id="PF00155"/>
    </source>
</evidence>
<dbReference type="Proteomes" id="UP000182811">
    <property type="component" value="Unassembled WGS sequence"/>
</dbReference>
<name>A0A1J5NML8_NEOTH</name>
<dbReference type="GO" id="GO:0030170">
    <property type="term" value="F:pyridoxal phosphate binding"/>
    <property type="evidence" value="ECO:0007669"/>
    <property type="project" value="InterPro"/>
</dbReference>
<sequence length="404" mass="44814">MTIAHGFEAHRFITPVVKNLPPSGIRRFFELVASTRGVISLGVGEPDFVTPWHIREACVQSLERGYTMYTSNYGLPELRGAIADYLAWRFGLTYDPMKQILVTIGASEAVDLALRTVLNPGDEVLIPEPCYVSYQPITKLAGGVPVPIPTVMTDNFALTAARLEHYITPRSKVLILCFPNNPTGAVLSREEMQAIARLVEKYNLLVISDEIYAELRYDGQPLSFASLPGMQERTILVSGFSKAFAMTGWRVGYVAAHPDFLAAMVKIHQYTILCAPVMGQMAALEALRSGRQDVERMVEQYDQRRRLVYSRLLEMGLDCFEPRGAFYIFPSVAATGLDSATFAEELLKEEKVAVVPGTAFGASGEGFIRCSYAASLADLTEAMNRMERFVARRLTFNQRAVAQV</sequence>
<evidence type="ECO:0000256" key="6">
    <source>
        <dbReference type="RuleBase" id="RU000481"/>
    </source>
</evidence>
<dbReference type="Pfam" id="PF00155">
    <property type="entry name" value="Aminotran_1_2"/>
    <property type="match status" value="1"/>
</dbReference>
<keyword evidence="3 6" id="KW-0032">Aminotransferase</keyword>
<comment type="cofactor">
    <cofactor evidence="1 6">
        <name>pyridoxal 5'-phosphate</name>
        <dbReference type="ChEBI" id="CHEBI:597326"/>
    </cofactor>
</comment>
<dbReference type="Gene3D" id="3.90.1150.10">
    <property type="entry name" value="Aspartate Aminotransferase, domain 1"/>
    <property type="match status" value="1"/>
</dbReference>
<dbReference type="CDD" id="cd00609">
    <property type="entry name" value="AAT_like"/>
    <property type="match status" value="1"/>
</dbReference>
<dbReference type="EC" id="2.6.1.-" evidence="6"/>
<accession>A0A1J5NML8</accession>
<protein>
    <recommendedName>
        <fullName evidence="6">Aminotransferase</fullName>
        <ecNumber evidence="6">2.6.1.-</ecNumber>
    </recommendedName>
</protein>
<dbReference type="PANTHER" id="PTHR46383:SF3">
    <property type="entry name" value="ASPARTATE AMINOTRANSFERASE-RELATED"/>
    <property type="match status" value="1"/>
</dbReference>
<feature type="domain" description="Aminotransferase class I/classII large" evidence="7">
    <location>
        <begin position="37"/>
        <end position="385"/>
    </location>
</feature>
<organism evidence="8 9">
    <name type="scientific">Neomoorella thermoacetica</name>
    <name type="common">Clostridium thermoaceticum</name>
    <dbReference type="NCBI Taxonomy" id="1525"/>
    <lineage>
        <taxon>Bacteria</taxon>
        <taxon>Bacillati</taxon>
        <taxon>Bacillota</taxon>
        <taxon>Clostridia</taxon>
        <taxon>Neomoorellales</taxon>
        <taxon>Neomoorellaceae</taxon>
        <taxon>Neomoorella</taxon>
    </lineage>
</organism>
<dbReference type="GO" id="GO:0006520">
    <property type="term" value="P:amino acid metabolic process"/>
    <property type="evidence" value="ECO:0007669"/>
    <property type="project" value="InterPro"/>
</dbReference>
<dbReference type="PROSITE" id="PS00105">
    <property type="entry name" value="AA_TRANSFER_CLASS_1"/>
    <property type="match status" value="1"/>
</dbReference>
<dbReference type="InterPro" id="IPR015421">
    <property type="entry name" value="PyrdxlP-dep_Trfase_major"/>
</dbReference>
<proteinExistence type="inferred from homology"/>
<dbReference type="InterPro" id="IPR050596">
    <property type="entry name" value="AspAT/PAT-like"/>
</dbReference>
<reference evidence="8 9" key="1">
    <citation type="submission" date="2016-08" db="EMBL/GenBank/DDBJ databases">
        <title>Genome-based comparison of Moorella thermoacetic strains.</title>
        <authorList>
            <person name="Poehlein A."/>
            <person name="Bengelsdorf F.R."/>
            <person name="Esser C."/>
            <person name="Duerre P."/>
            <person name="Daniel R."/>
        </authorList>
    </citation>
    <scope>NUCLEOTIDE SEQUENCE [LARGE SCALE GENOMIC DNA]</scope>
    <source>
        <strain evidence="8 9">DSM 21394</strain>
    </source>
</reference>
<evidence type="ECO:0000313" key="9">
    <source>
        <dbReference type="Proteomes" id="UP000182811"/>
    </source>
</evidence>
<keyword evidence="5" id="KW-0663">Pyridoxal phosphate</keyword>
<evidence type="ECO:0000256" key="3">
    <source>
        <dbReference type="ARBA" id="ARBA00022576"/>
    </source>
</evidence>
<evidence type="ECO:0000256" key="2">
    <source>
        <dbReference type="ARBA" id="ARBA00007441"/>
    </source>
</evidence>